<dbReference type="Proteomes" id="UP000031443">
    <property type="component" value="Unassembled WGS sequence"/>
</dbReference>
<gene>
    <name evidence="3" type="ORF">UY3_02512</name>
</gene>
<evidence type="ECO:0000256" key="1">
    <source>
        <dbReference type="SAM" id="MobiDB-lite"/>
    </source>
</evidence>
<feature type="compositionally biased region" description="Acidic residues" evidence="1">
    <location>
        <begin position="127"/>
        <end position="142"/>
    </location>
</feature>
<dbReference type="Gene3D" id="1.10.10.60">
    <property type="entry name" value="Homeodomain-like"/>
    <property type="match status" value="1"/>
</dbReference>
<evidence type="ECO:0000313" key="4">
    <source>
        <dbReference type="Proteomes" id="UP000031443"/>
    </source>
</evidence>
<evidence type="ECO:0000313" key="3">
    <source>
        <dbReference type="EMBL" id="EMP40349.1"/>
    </source>
</evidence>
<dbReference type="EMBL" id="KB514175">
    <property type="protein sequence ID" value="EMP40349.1"/>
    <property type="molecule type" value="Genomic_DNA"/>
</dbReference>
<keyword evidence="4" id="KW-1185">Reference proteome</keyword>
<sequence>MVTYCSKYSPTWTTVELLNLLSIWGEEAVQSQLPLSCWNFDTYGQISQGFCKKGYDRVMLQCRAKIKELRQVHHKVKEANHRTSASPKACPFYKELDAILSGDTTSTTKSPVDASAGLEAVERGPNPEDEIVDEKVELDDNVELPMGPPSGSGSQKLFSTLEVSSQSQQLLSSEQEAGEETPASAHYAASKLLPGSAAAEPQPDLAFWSVGHGWRQPGGMAVCPGALGGTAVVPPATSAPGSVDKSCVSNSDMVSGQQVSEPRPKDLGLHYGAKNSSVGIAAWALNPVSFLVFRAEGPAQVGNYTAVLSTVA</sequence>
<name>M7BT37_CHEMY</name>
<reference evidence="4" key="1">
    <citation type="journal article" date="2013" name="Nat. Genet.">
        <title>The draft genomes of soft-shell turtle and green sea turtle yield insights into the development and evolution of the turtle-specific body plan.</title>
        <authorList>
            <person name="Wang Z."/>
            <person name="Pascual-Anaya J."/>
            <person name="Zadissa A."/>
            <person name="Li W."/>
            <person name="Niimura Y."/>
            <person name="Huang Z."/>
            <person name="Li C."/>
            <person name="White S."/>
            <person name="Xiong Z."/>
            <person name="Fang D."/>
            <person name="Wang B."/>
            <person name="Ming Y."/>
            <person name="Chen Y."/>
            <person name="Zheng Y."/>
            <person name="Kuraku S."/>
            <person name="Pignatelli M."/>
            <person name="Herrero J."/>
            <person name="Beal K."/>
            <person name="Nozawa M."/>
            <person name="Li Q."/>
            <person name="Wang J."/>
            <person name="Zhang H."/>
            <person name="Yu L."/>
            <person name="Shigenobu S."/>
            <person name="Wang J."/>
            <person name="Liu J."/>
            <person name="Flicek P."/>
            <person name="Searle S."/>
            <person name="Wang J."/>
            <person name="Kuratani S."/>
            <person name="Yin Y."/>
            <person name="Aken B."/>
            <person name="Zhang G."/>
            <person name="Irie N."/>
        </authorList>
    </citation>
    <scope>NUCLEOTIDE SEQUENCE [LARGE SCALE GENOMIC DNA]</scope>
</reference>
<dbReference type="PANTHER" id="PTHR47595:SF1">
    <property type="entry name" value="MYB_SANT-LIKE DNA-BINDING DOMAIN-CONTAINING PROTEIN"/>
    <property type="match status" value="1"/>
</dbReference>
<accession>M7BT37</accession>
<dbReference type="PANTHER" id="PTHR47595">
    <property type="entry name" value="HEAT SHOCK 70 KDA PROTEIN 14"/>
    <property type="match status" value="1"/>
</dbReference>
<dbReference type="AlphaFoldDB" id="M7BT37"/>
<feature type="region of interest" description="Disordered" evidence="1">
    <location>
        <begin position="103"/>
        <end position="184"/>
    </location>
</feature>
<feature type="compositionally biased region" description="Low complexity" evidence="1">
    <location>
        <begin position="159"/>
        <end position="175"/>
    </location>
</feature>
<dbReference type="InterPro" id="IPR044822">
    <property type="entry name" value="Myb_DNA-bind_4"/>
</dbReference>
<proteinExistence type="predicted"/>
<feature type="domain" description="Myb/SANT-like DNA-binding" evidence="2">
    <location>
        <begin position="10"/>
        <end position="99"/>
    </location>
</feature>
<evidence type="ECO:0000259" key="2">
    <source>
        <dbReference type="Pfam" id="PF13837"/>
    </source>
</evidence>
<organism evidence="3 4">
    <name type="scientific">Chelonia mydas</name>
    <name type="common">Green sea-turtle</name>
    <name type="synonym">Chelonia agassizi</name>
    <dbReference type="NCBI Taxonomy" id="8469"/>
    <lineage>
        <taxon>Eukaryota</taxon>
        <taxon>Metazoa</taxon>
        <taxon>Chordata</taxon>
        <taxon>Craniata</taxon>
        <taxon>Vertebrata</taxon>
        <taxon>Euteleostomi</taxon>
        <taxon>Archelosauria</taxon>
        <taxon>Testudinata</taxon>
        <taxon>Testudines</taxon>
        <taxon>Cryptodira</taxon>
        <taxon>Durocryptodira</taxon>
        <taxon>Americhelydia</taxon>
        <taxon>Chelonioidea</taxon>
        <taxon>Cheloniidae</taxon>
        <taxon>Chelonia</taxon>
    </lineage>
</organism>
<dbReference type="Pfam" id="PF13837">
    <property type="entry name" value="Myb_DNA-bind_4"/>
    <property type="match status" value="1"/>
</dbReference>
<protein>
    <submittedName>
        <fullName evidence="3">Zinc finger and SCAN domain-containing protein 20</fullName>
    </submittedName>
</protein>